<proteinExistence type="predicted"/>
<feature type="transmembrane region" description="Helical" evidence="2">
    <location>
        <begin position="76"/>
        <end position="95"/>
    </location>
</feature>
<keyword evidence="2" id="KW-0472">Membrane</keyword>
<sequence>MRYTIFKQNKPRGFGFKPRYYDAEKEALDARVAQIEKQVALEKEGKAADASDLRSKIKSQWGHGQSRKKANKKSNLRVALIAGVLLLLFYLFIYTDFQLPF</sequence>
<reference evidence="3 4" key="1">
    <citation type="submission" date="2019-09" db="EMBL/GenBank/DDBJ databases">
        <title>Genomes of Cryomorphaceae.</title>
        <authorList>
            <person name="Bowman J.P."/>
        </authorList>
    </citation>
    <scope>NUCLEOTIDE SEQUENCE [LARGE SCALE GENOMIC DNA]</scope>
    <source>
        <strain evidence="3 4">KCTC 52047</strain>
    </source>
</reference>
<gene>
    <name evidence="3" type="ORF">F3059_06345</name>
</gene>
<dbReference type="OrthoDB" id="1003778at2"/>
<dbReference type="RefSeq" id="WP_151167351.1">
    <property type="nucleotide sequence ID" value="NZ_WACR01000005.1"/>
</dbReference>
<evidence type="ECO:0000313" key="4">
    <source>
        <dbReference type="Proteomes" id="UP000435357"/>
    </source>
</evidence>
<evidence type="ECO:0000313" key="3">
    <source>
        <dbReference type="EMBL" id="KAB1064318.1"/>
    </source>
</evidence>
<keyword evidence="4" id="KW-1185">Reference proteome</keyword>
<accession>A0A6N6M8H8</accession>
<protein>
    <recommendedName>
        <fullName evidence="5">Riboflavin synthase subunit beta</fullName>
    </recommendedName>
</protein>
<keyword evidence="2" id="KW-0812">Transmembrane</keyword>
<dbReference type="EMBL" id="WACR01000005">
    <property type="protein sequence ID" value="KAB1064318.1"/>
    <property type="molecule type" value="Genomic_DNA"/>
</dbReference>
<keyword evidence="2" id="KW-1133">Transmembrane helix</keyword>
<feature type="compositionally biased region" description="Basic and acidic residues" evidence="1">
    <location>
        <begin position="46"/>
        <end position="55"/>
    </location>
</feature>
<organism evidence="3 4">
    <name type="scientific">Salibacter halophilus</name>
    <dbReference type="NCBI Taxonomy" id="1803916"/>
    <lineage>
        <taxon>Bacteria</taxon>
        <taxon>Pseudomonadati</taxon>
        <taxon>Bacteroidota</taxon>
        <taxon>Flavobacteriia</taxon>
        <taxon>Flavobacteriales</taxon>
        <taxon>Salibacteraceae</taxon>
        <taxon>Salibacter</taxon>
    </lineage>
</organism>
<name>A0A6N6M8H8_9FLAO</name>
<evidence type="ECO:0008006" key="5">
    <source>
        <dbReference type="Google" id="ProtNLM"/>
    </source>
</evidence>
<comment type="caution">
    <text evidence="3">The sequence shown here is derived from an EMBL/GenBank/DDBJ whole genome shotgun (WGS) entry which is preliminary data.</text>
</comment>
<dbReference type="Proteomes" id="UP000435357">
    <property type="component" value="Unassembled WGS sequence"/>
</dbReference>
<feature type="region of interest" description="Disordered" evidence="1">
    <location>
        <begin position="46"/>
        <end position="72"/>
    </location>
</feature>
<evidence type="ECO:0000256" key="1">
    <source>
        <dbReference type="SAM" id="MobiDB-lite"/>
    </source>
</evidence>
<evidence type="ECO:0000256" key="2">
    <source>
        <dbReference type="SAM" id="Phobius"/>
    </source>
</evidence>
<dbReference type="AlphaFoldDB" id="A0A6N6M8H8"/>